<evidence type="ECO:0000313" key="1">
    <source>
        <dbReference type="EMBL" id="MCG2588364.1"/>
    </source>
</evidence>
<dbReference type="Proteomes" id="UP001165366">
    <property type="component" value="Unassembled WGS sequence"/>
</dbReference>
<name>A0ABS9KBX4_9BACT</name>
<proteinExistence type="predicted"/>
<gene>
    <name evidence="1" type="ORF">L6773_07305</name>
</gene>
<protein>
    <recommendedName>
        <fullName evidence="3">Bacteriocin</fullName>
    </recommendedName>
</protein>
<reference evidence="1" key="2">
    <citation type="submission" date="2024-05" db="EMBL/GenBank/DDBJ databases">
        <title>Rhodohalobacter halophilus gen. nov., sp. nov., a moderately halophilic member of the family Balneolaceae.</title>
        <authorList>
            <person name="Xia J."/>
        </authorList>
    </citation>
    <scope>NUCLEOTIDE SEQUENCE</scope>
    <source>
        <strain evidence="1">WB101</strain>
    </source>
</reference>
<sequence length="65" mass="7236">MITLKQNGLENLNKNELMMIYGGENVPGTFADEIGTFLGAMWAGIFTSHRTRAEGQILATQQKYD</sequence>
<accession>A0ABS9KBX4</accession>
<comment type="caution">
    <text evidence="1">The sequence shown here is derived from an EMBL/GenBank/DDBJ whole genome shotgun (WGS) entry which is preliminary data.</text>
</comment>
<evidence type="ECO:0000313" key="2">
    <source>
        <dbReference type="Proteomes" id="UP001165366"/>
    </source>
</evidence>
<organism evidence="1 2">
    <name type="scientific">Rhodohalobacter sulfatireducens</name>
    <dbReference type="NCBI Taxonomy" id="2911366"/>
    <lineage>
        <taxon>Bacteria</taxon>
        <taxon>Pseudomonadati</taxon>
        <taxon>Balneolota</taxon>
        <taxon>Balneolia</taxon>
        <taxon>Balneolales</taxon>
        <taxon>Balneolaceae</taxon>
        <taxon>Rhodohalobacter</taxon>
    </lineage>
</organism>
<keyword evidence="2" id="KW-1185">Reference proteome</keyword>
<dbReference type="EMBL" id="JAKLWS010000006">
    <property type="protein sequence ID" value="MCG2588364.1"/>
    <property type="molecule type" value="Genomic_DNA"/>
</dbReference>
<evidence type="ECO:0008006" key="3">
    <source>
        <dbReference type="Google" id="ProtNLM"/>
    </source>
</evidence>
<reference evidence="1" key="1">
    <citation type="submission" date="2022-01" db="EMBL/GenBank/DDBJ databases">
        <authorList>
            <person name="Wang Y."/>
        </authorList>
    </citation>
    <scope>NUCLEOTIDE SEQUENCE</scope>
    <source>
        <strain evidence="1">WB101</strain>
    </source>
</reference>